<organism evidence="2 3">
    <name type="scientific">Symbiodinium natans</name>
    <dbReference type="NCBI Taxonomy" id="878477"/>
    <lineage>
        <taxon>Eukaryota</taxon>
        <taxon>Sar</taxon>
        <taxon>Alveolata</taxon>
        <taxon>Dinophyceae</taxon>
        <taxon>Suessiales</taxon>
        <taxon>Symbiodiniaceae</taxon>
        <taxon>Symbiodinium</taxon>
    </lineage>
</organism>
<dbReference type="EMBL" id="CAJNDS010000341">
    <property type="protein sequence ID" value="CAE7194558.1"/>
    <property type="molecule type" value="Genomic_DNA"/>
</dbReference>
<sequence length="75" mass="8603">MQEPSDFEEDGCLMDVIRDSRHHSPQGADLSDMSEDEREQLEDCLDSTEKPYPQPKRPVPLAQAVRCAEELWEDA</sequence>
<feature type="compositionally biased region" description="Acidic residues" evidence="1">
    <location>
        <begin position="32"/>
        <end position="46"/>
    </location>
</feature>
<dbReference type="Proteomes" id="UP000604046">
    <property type="component" value="Unassembled WGS sequence"/>
</dbReference>
<feature type="region of interest" description="Disordered" evidence="1">
    <location>
        <begin position="1"/>
        <end position="57"/>
    </location>
</feature>
<evidence type="ECO:0000256" key="1">
    <source>
        <dbReference type="SAM" id="MobiDB-lite"/>
    </source>
</evidence>
<gene>
    <name evidence="2" type="ORF">SNAT2548_LOCUS5318</name>
</gene>
<dbReference type="OrthoDB" id="329548at2759"/>
<feature type="compositionally biased region" description="Acidic residues" evidence="1">
    <location>
        <begin position="1"/>
        <end position="12"/>
    </location>
</feature>
<accession>A0A812J3A5</accession>
<dbReference type="AlphaFoldDB" id="A0A812J3A5"/>
<comment type="caution">
    <text evidence="2">The sequence shown here is derived from an EMBL/GenBank/DDBJ whole genome shotgun (WGS) entry which is preliminary data.</text>
</comment>
<keyword evidence="3" id="KW-1185">Reference proteome</keyword>
<protein>
    <submittedName>
        <fullName evidence="2">Uncharacterized protein</fullName>
    </submittedName>
</protein>
<evidence type="ECO:0000313" key="3">
    <source>
        <dbReference type="Proteomes" id="UP000604046"/>
    </source>
</evidence>
<name>A0A812J3A5_9DINO</name>
<proteinExistence type="predicted"/>
<reference evidence="2" key="1">
    <citation type="submission" date="2021-02" db="EMBL/GenBank/DDBJ databases">
        <authorList>
            <person name="Dougan E. K."/>
            <person name="Rhodes N."/>
            <person name="Thang M."/>
            <person name="Chan C."/>
        </authorList>
    </citation>
    <scope>NUCLEOTIDE SEQUENCE</scope>
</reference>
<evidence type="ECO:0000313" key="2">
    <source>
        <dbReference type="EMBL" id="CAE7194558.1"/>
    </source>
</evidence>